<evidence type="ECO:0000313" key="2">
    <source>
        <dbReference type="EMBL" id="CAF3808605.1"/>
    </source>
</evidence>
<dbReference type="GO" id="GO:0008237">
    <property type="term" value="F:metallopeptidase activity"/>
    <property type="evidence" value="ECO:0007669"/>
    <property type="project" value="InterPro"/>
</dbReference>
<dbReference type="Gene3D" id="3.40.390.10">
    <property type="entry name" value="Collagenase (Catalytic Domain)"/>
    <property type="match status" value="1"/>
</dbReference>
<dbReference type="InterPro" id="IPR024079">
    <property type="entry name" value="MetalloPept_cat_dom_sf"/>
</dbReference>
<evidence type="ECO:0000313" key="3">
    <source>
        <dbReference type="Proteomes" id="UP000676336"/>
    </source>
</evidence>
<proteinExistence type="predicted"/>
<dbReference type="Proteomes" id="UP000676336">
    <property type="component" value="Unassembled WGS sequence"/>
</dbReference>
<comment type="caution">
    <text evidence="2">The sequence shown here is derived from an EMBL/GenBank/DDBJ whole genome shotgun (WGS) entry which is preliminary data.</text>
</comment>
<dbReference type="AlphaFoldDB" id="A0A8S2JFI8"/>
<reference evidence="2" key="1">
    <citation type="submission" date="2021-02" db="EMBL/GenBank/DDBJ databases">
        <authorList>
            <person name="Nowell W R."/>
        </authorList>
    </citation>
    <scope>NUCLEOTIDE SEQUENCE</scope>
</reference>
<gene>
    <name evidence="2" type="ORF">SMN809_LOCUS1593</name>
</gene>
<protein>
    <submittedName>
        <fullName evidence="2">Uncharacterized protein</fullName>
    </submittedName>
</protein>
<name>A0A8S2JFI8_9BILA</name>
<organism evidence="2 3">
    <name type="scientific">Rotaria magnacalcarata</name>
    <dbReference type="NCBI Taxonomy" id="392030"/>
    <lineage>
        <taxon>Eukaryota</taxon>
        <taxon>Metazoa</taxon>
        <taxon>Spiralia</taxon>
        <taxon>Gnathifera</taxon>
        <taxon>Rotifera</taxon>
        <taxon>Eurotatoria</taxon>
        <taxon>Bdelloidea</taxon>
        <taxon>Philodinida</taxon>
        <taxon>Philodinidae</taxon>
        <taxon>Rotaria</taxon>
    </lineage>
</organism>
<accession>A0A8S2JFI8</accession>
<feature type="compositionally biased region" description="Low complexity" evidence="1">
    <location>
        <begin position="301"/>
        <end position="314"/>
    </location>
</feature>
<sequence>MTEVWKQLRDAKAKELEVKKQLNDMYQQKNALNSHDTNQLVQVMTSNKLAITDTEKPIQSKAKAQIVNDDVNTESYQTSEVIRGMNQPTHVRCINTPNGSIGGDSSTSSALNLDRGRGELDNDIRKLLNNIRERRAQIVHENSQSAPFMLTSITGAFEKDIIIPVSLKTRGVPLIGKNVRWSNGIVPYEIVPGYAAEQEAGILHGIRKLESSTAINNTRCVQFRPKISSDVYYITIVNDIDSSSMVIGQNGGSAGKMILVVTTYSPNVTGPYSVAASGSATVTFLRTSGTVTQTPTNHQYTSTTTTSTTMTSTTNLLKQHQRPPQSPPLHQQQQLATTTTAARGSGFRNITNVFFPSNLTTQTCSVNSFWTIWFNLGKPNRTTGGDYEDMSIILAQNLTSMYHLPFGLEAQLTNYLSGMASSVVL</sequence>
<feature type="region of interest" description="Disordered" evidence="1">
    <location>
        <begin position="293"/>
        <end position="331"/>
    </location>
</feature>
<dbReference type="EMBL" id="CAJOBI010000253">
    <property type="protein sequence ID" value="CAF3808605.1"/>
    <property type="molecule type" value="Genomic_DNA"/>
</dbReference>
<evidence type="ECO:0000256" key="1">
    <source>
        <dbReference type="SAM" id="MobiDB-lite"/>
    </source>
</evidence>